<dbReference type="FunCoup" id="A0A0C3FDT6">
    <property type="interactions" value="556"/>
</dbReference>
<sequence>MHEPDSFLTDDTRLEDHHADPLNIIDSIPNHNPETSPTLSHRLTIKLPPMTANGAGPILNLRRSTRRTTSLGTENSLPSGSEYQQSEKSMEVDPDADAEGEEEIPSSPQPKVEYTTTGRGRRITKKSYVESESEPDPIALDDIFSDKNKSIRYGGDDGDDEDEDDIGPRRITRRSNRSSRSSQLDGFIVSDEGAGGSRYPTRSRSKKPPPKPKPSAPNGRSRTDAQRADRQARRARRSAKAEQEEDGYIDEEQSPSSPDGEFDDAPHTSEDLEDGDGDVDVDGEVDGGEAEQEGKPYSLRQRAKINYAIPPPLEEMRPVAKSGGGRAGRNGGGGGGRTGAARPAARRGPGWSASGAELGRWMGMPGDDSDSDYNTRTPRKPFGGVFGGGGAVAGGVGGMLPGDLAAAAGTPSNLGKIGDASLADADPLGVNTNVTFDEVGGLDDHIHSLKEMTLLPLLYPEVFQRFNVTPPRGVLFHGPPGTGKTLLARALAANCRRDGKQISFFMRKGADCLSKWVGEAERQLRLLFEEARNSQPSIIFFDEIDGLAPVRSSKQDQIHASIVSTLLALMDGMDGRGQVVVIGATNRPDAVDPALRRPGRFDREFYFGLPSLEAREKILGIMTKGWDGWGPEKGVDNVKGLAKLTKGYGGADLRALCTEAALNAIQRRYPQIYKTNDRLLLKPESIEVGLRDFMISIKKLVPSSARSTSSSAAPLPPQFVPLLSDTFEKTKEVIGKVLPVSRKLTALEEAEWEEDSEEGALEREMMNQSMETLRIYRPRIILHGPVGMGQNYVGPAALHHLEGYHVQSLELGSLMSDSTRTVEAAIVQLFVEAKRHQPSVIYIPSLVGWCAAVSETSRSTVRAMLDTLAPTEPILLLAIVDGPFSSLPHDVRAWFGPTRDNRIAFRSPTPSQREDFFGGLIKDIQRPPNEFADGIKRKKRILEVLPIAPPLEPRQPTPAELALQEENDQRTITLLKYRLGPILTELKRKFKRFTKRAREEYDFEAFENAYNQVETIVETQSGPNGVVEIIDQERITELGTNGALNGVHPEQPQQQQQQMLVESQQPTLFDMDLERMHIDLYKGKYLTPQDFLDDVNKIVHNAGIRMDEDPDRLYKAQAMFTAAQVSIHEFDPGLRIECDRMASRERQRREEHKKIKDKGKGRADDAGHAMGTRRSARHNGQQPELSITDPLKLERKLKRQRSNEDGGDSHGSSEEHGDGRDAKRSKLSVTSDDDDRDPLDIVGSTSSQFRHTTVRFANDVQSVQTSEATPMNSFEQPRLEPPLSPLPRKTAGFDPFLLNPSSPTEPIFYNAPPLPNLMNGILPLPTGAPAPFYPFQQPDNQTFVHAPVLQVSAPQTPNRIEEPLPPEEDPQPQPMVIERTPTPLPEFHVNQSLVFKLKGDLRDTTASLTVEQLEQLRATCLGCIWRHRTEWDRDALVQELKELVKEFVDEVVEDVSDSASMDQSRW</sequence>
<keyword evidence="6" id="KW-0103">Bromodomain</keyword>
<dbReference type="FunFam" id="3.40.50.300:FF:001218">
    <property type="entry name" value="AAA family ATPase, putative"/>
    <property type="match status" value="1"/>
</dbReference>
<feature type="compositionally biased region" description="Basic residues" evidence="8">
    <location>
        <begin position="201"/>
        <end position="210"/>
    </location>
</feature>
<feature type="region of interest" description="Disordered" evidence="8">
    <location>
        <begin position="48"/>
        <end position="357"/>
    </location>
</feature>
<dbReference type="InterPro" id="IPR003593">
    <property type="entry name" value="AAA+_ATPase"/>
</dbReference>
<dbReference type="GO" id="GO:0016887">
    <property type="term" value="F:ATP hydrolysis activity"/>
    <property type="evidence" value="ECO:0007669"/>
    <property type="project" value="InterPro"/>
</dbReference>
<dbReference type="Pfam" id="PF00004">
    <property type="entry name" value="AAA"/>
    <property type="match status" value="1"/>
</dbReference>
<dbReference type="InterPro" id="IPR036427">
    <property type="entry name" value="Bromodomain-like_sf"/>
</dbReference>
<feature type="compositionally biased region" description="Basic and acidic residues" evidence="8">
    <location>
        <begin position="221"/>
        <end position="232"/>
    </location>
</feature>
<protein>
    <recommendedName>
        <fullName evidence="9">AAA+ ATPase domain-containing protein</fullName>
    </recommendedName>
</protein>
<dbReference type="Gene3D" id="1.10.8.60">
    <property type="match status" value="1"/>
</dbReference>
<dbReference type="Gene3D" id="3.40.50.300">
    <property type="entry name" value="P-loop containing nucleotide triphosphate hydrolases"/>
    <property type="match status" value="2"/>
</dbReference>
<feature type="compositionally biased region" description="Acidic residues" evidence="8">
    <location>
        <begin position="156"/>
        <end position="165"/>
    </location>
</feature>
<dbReference type="EMBL" id="KN833020">
    <property type="protein sequence ID" value="KIM77984.1"/>
    <property type="molecule type" value="Genomic_DNA"/>
</dbReference>
<dbReference type="FunFam" id="3.40.50.300:FF:000061">
    <property type="entry name" value="ATPase family, AAA domain-containing 2"/>
    <property type="match status" value="1"/>
</dbReference>
<feature type="compositionally biased region" description="Polar residues" evidence="8">
    <location>
        <begin position="1261"/>
        <end position="1275"/>
    </location>
</feature>
<proteinExistence type="inferred from homology"/>
<dbReference type="Proteomes" id="UP000054166">
    <property type="component" value="Unassembled WGS sequence"/>
</dbReference>
<evidence type="ECO:0000256" key="4">
    <source>
        <dbReference type="ARBA" id="ARBA00022801"/>
    </source>
</evidence>
<dbReference type="GO" id="GO:0006334">
    <property type="term" value="P:nucleosome assembly"/>
    <property type="evidence" value="ECO:0007669"/>
    <property type="project" value="TreeGrafter"/>
</dbReference>
<dbReference type="InterPro" id="IPR003960">
    <property type="entry name" value="ATPase_AAA_CS"/>
</dbReference>
<feature type="compositionally biased region" description="Polar residues" evidence="8">
    <location>
        <begin position="74"/>
        <end position="87"/>
    </location>
</feature>
<feature type="domain" description="AAA+ ATPase" evidence="9">
    <location>
        <begin position="470"/>
        <end position="611"/>
    </location>
</feature>
<evidence type="ECO:0000256" key="1">
    <source>
        <dbReference type="ARBA" id="ARBA00004123"/>
    </source>
</evidence>
<feature type="compositionally biased region" description="Acidic residues" evidence="8">
    <location>
        <begin position="271"/>
        <end position="291"/>
    </location>
</feature>
<dbReference type="GO" id="GO:0005524">
    <property type="term" value="F:ATP binding"/>
    <property type="evidence" value="ECO:0007669"/>
    <property type="project" value="UniProtKB-KW"/>
</dbReference>
<evidence type="ECO:0000256" key="7">
    <source>
        <dbReference type="ARBA" id="ARBA00023242"/>
    </source>
</evidence>
<dbReference type="PROSITE" id="PS00674">
    <property type="entry name" value="AAA"/>
    <property type="match status" value="1"/>
</dbReference>
<evidence type="ECO:0000256" key="2">
    <source>
        <dbReference type="ARBA" id="ARBA00006914"/>
    </source>
</evidence>
<feature type="region of interest" description="Disordered" evidence="8">
    <location>
        <begin position="1261"/>
        <end position="1283"/>
    </location>
</feature>
<keyword evidence="5" id="KW-0067">ATP-binding</keyword>
<dbReference type="SUPFAM" id="SSF47370">
    <property type="entry name" value="Bromodomain"/>
    <property type="match status" value="1"/>
</dbReference>
<feature type="compositionally biased region" description="Basic and acidic residues" evidence="8">
    <location>
        <begin position="1142"/>
        <end position="1167"/>
    </location>
</feature>
<reference evidence="10 11" key="1">
    <citation type="submission" date="2014-04" db="EMBL/GenBank/DDBJ databases">
        <authorList>
            <consortium name="DOE Joint Genome Institute"/>
            <person name="Kuo A."/>
            <person name="Tarkka M."/>
            <person name="Buscot F."/>
            <person name="Kohler A."/>
            <person name="Nagy L.G."/>
            <person name="Floudas D."/>
            <person name="Copeland A."/>
            <person name="Barry K.W."/>
            <person name="Cichocki N."/>
            <person name="Veneault-Fourrey C."/>
            <person name="LaButti K."/>
            <person name="Lindquist E.A."/>
            <person name="Lipzen A."/>
            <person name="Lundell T."/>
            <person name="Morin E."/>
            <person name="Murat C."/>
            <person name="Sun H."/>
            <person name="Tunlid A."/>
            <person name="Henrissat B."/>
            <person name="Grigoriev I.V."/>
            <person name="Hibbett D.S."/>
            <person name="Martin F."/>
            <person name="Nordberg H.P."/>
            <person name="Cantor M.N."/>
            <person name="Hua S.X."/>
        </authorList>
    </citation>
    <scope>NUCLEOTIDE SEQUENCE [LARGE SCALE GENOMIC DNA]</scope>
    <source>
        <strain evidence="10 11">F 1598</strain>
    </source>
</reference>
<reference evidence="11" key="2">
    <citation type="submission" date="2015-01" db="EMBL/GenBank/DDBJ databases">
        <title>Evolutionary Origins and Diversification of the Mycorrhizal Mutualists.</title>
        <authorList>
            <consortium name="DOE Joint Genome Institute"/>
            <consortium name="Mycorrhizal Genomics Consortium"/>
            <person name="Kohler A."/>
            <person name="Kuo A."/>
            <person name="Nagy L.G."/>
            <person name="Floudas D."/>
            <person name="Copeland A."/>
            <person name="Barry K.W."/>
            <person name="Cichocki N."/>
            <person name="Veneault-Fourrey C."/>
            <person name="LaButti K."/>
            <person name="Lindquist E.A."/>
            <person name="Lipzen A."/>
            <person name="Lundell T."/>
            <person name="Morin E."/>
            <person name="Murat C."/>
            <person name="Riley R."/>
            <person name="Ohm R."/>
            <person name="Sun H."/>
            <person name="Tunlid A."/>
            <person name="Henrissat B."/>
            <person name="Grigoriev I.V."/>
            <person name="Hibbett D.S."/>
            <person name="Martin F."/>
        </authorList>
    </citation>
    <scope>NUCLEOTIDE SEQUENCE [LARGE SCALE GENOMIC DNA]</scope>
    <source>
        <strain evidence="11">F 1598</strain>
    </source>
</reference>
<feature type="compositionally biased region" description="Gly residues" evidence="8">
    <location>
        <begin position="322"/>
        <end position="338"/>
    </location>
</feature>
<dbReference type="SMART" id="SM00382">
    <property type="entry name" value="AAA"/>
    <property type="match status" value="1"/>
</dbReference>
<dbReference type="HOGENOM" id="CLU_000536_5_2_1"/>
<accession>A0A0C3FDT6</accession>
<organism evidence="10 11">
    <name type="scientific">Piloderma croceum (strain F 1598)</name>
    <dbReference type="NCBI Taxonomy" id="765440"/>
    <lineage>
        <taxon>Eukaryota</taxon>
        <taxon>Fungi</taxon>
        <taxon>Dikarya</taxon>
        <taxon>Basidiomycota</taxon>
        <taxon>Agaricomycotina</taxon>
        <taxon>Agaricomycetes</taxon>
        <taxon>Agaricomycetidae</taxon>
        <taxon>Atheliales</taxon>
        <taxon>Atheliaceae</taxon>
        <taxon>Piloderma</taxon>
    </lineage>
</organism>
<dbReference type="GO" id="GO:0006337">
    <property type="term" value="P:nucleosome disassembly"/>
    <property type="evidence" value="ECO:0007669"/>
    <property type="project" value="TreeGrafter"/>
</dbReference>
<evidence type="ECO:0000256" key="5">
    <source>
        <dbReference type="ARBA" id="ARBA00022840"/>
    </source>
</evidence>
<feature type="region of interest" description="Disordered" evidence="8">
    <location>
        <begin position="1142"/>
        <end position="1244"/>
    </location>
</feature>
<feature type="compositionally biased region" description="Acidic residues" evidence="8">
    <location>
        <begin position="92"/>
        <end position="104"/>
    </location>
</feature>
<feature type="compositionally biased region" description="Acidic residues" evidence="8">
    <location>
        <begin position="243"/>
        <end position="253"/>
    </location>
</feature>
<comment type="similarity">
    <text evidence="2">Belongs to the AAA ATPase family.</text>
</comment>
<dbReference type="InParanoid" id="A0A0C3FDT6"/>
<evidence type="ECO:0000313" key="11">
    <source>
        <dbReference type="Proteomes" id="UP000054166"/>
    </source>
</evidence>
<dbReference type="GO" id="GO:0003682">
    <property type="term" value="F:chromatin binding"/>
    <property type="evidence" value="ECO:0007669"/>
    <property type="project" value="TreeGrafter"/>
</dbReference>
<comment type="subcellular location">
    <subcellularLocation>
        <location evidence="1">Nucleus</location>
    </subcellularLocation>
</comment>
<dbReference type="OrthoDB" id="5421at2759"/>
<evidence type="ECO:0000313" key="10">
    <source>
        <dbReference type="EMBL" id="KIM77984.1"/>
    </source>
</evidence>
<feature type="compositionally biased region" description="Low complexity" evidence="8">
    <location>
        <begin position="339"/>
        <end position="350"/>
    </location>
</feature>
<dbReference type="InterPro" id="IPR041569">
    <property type="entry name" value="AAA_lid_3"/>
</dbReference>
<keyword evidence="4" id="KW-0378">Hydrolase</keyword>
<gene>
    <name evidence="10" type="ORF">PILCRDRAFT_824964</name>
</gene>
<name>A0A0C3FDT6_PILCF</name>
<dbReference type="GO" id="GO:0045815">
    <property type="term" value="P:transcription initiation-coupled chromatin remodeling"/>
    <property type="evidence" value="ECO:0007669"/>
    <property type="project" value="TreeGrafter"/>
</dbReference>
<evidence type="ECO:0000259" key="9">
    <source>
        <dbReference type="SMART" id="SM00382"/>
    </source>
</evidence>
<dbReference type="GO" id="GO:0005634">
    <property type="term" value="C:nucleus"/>
    <property type="evidence" value="ECO:0007669"/>
    <property type="project" value="UniProtKB-SubCell"/>
</dbReference>
<evidence type="ECO:0000256" key="8">
    <source>
        <dbReference type="SAM" id="MobiDB-lite"/>
    </source>
</evidence>
<keyword evidence="7" id="KW-0539">Nucleus</keyword>
<dbReference type="InterPro" id="IPR003959">
    <property type="entry name" value="ATPase_AAA_core"/>
</dbReference>
<dbReference type="InterPro" id="IPR045199">
    <property type="entry name" value="ATAD2-like"/>
</dbReference>
<evidence type="ECO:0000256" key="6">
    <source>
        <dbReference type="ARBA" id="ARBA00023117"/>
    </source>
</evidence>
<dbReference type="STRING" id="765440.A0A0C3FDT6"/>
<dbReference type="PANTHER" id="PTHR23069:SF0">
    <property type="entry name" value="TAT-BINDING HOMOLOG 7"/>
    <property type="match status" value="1"/>
</dbReference>
<dbReference type="InterPro" id="IPR027417">
    <property type="entry name" value="P-loop_NTPase"/>
</dbReference>
<dbReference type="PANTHER" id="PTHR23069">
    <property type="entry name" value="AAA DOMAIN-CONTAINING"/>
    <property type="match status" value="1"/>
</dbReference>
<keyword evidence="11" id="KW-1185">Reference proteome</keyword>
<dbReference type="GO" id="GO:0042393">
    <property type="term" value="F:histone binding"/>
    <property type="evidence" value="ECO:0007669"/>
    <property type="project" value="TreeGrafter"/>
</dbReference>
<dbReference type="SUPFAM" id="SSF52540">
    <property type="entry name" value="P-loop containing nucleoside triphosphate hydrolases"/>
    <property type="match status" value="2"/>
</dbReference>
<keyword evidence="3" id="KW-0547">Nucleotide-binding</keyword>
<evidence type="ECO:0000256" key="3">
    <source>
        <dbReference type="ARBA" id="ARBA00022741"/>
    </source>
</evidence>
<feature type="compositionally biased region" description="Basic and acidic residues" evidence="8">
    <location>
        <begin position="1201"/>
        <end position="1224"/>
    </location>
</feature>
<dbReference type="Pfam" id="PF17862">
    <property type="entry name" value="AAA_lid_3"/>
    <property type="match status" value="1"/>
</dbReference>